<dbReference type="SUPFAM" id="SSF69000">
    <property type="entry name" value="FAD-dependent thiol oxidase"/>
    <property type="match status" value="1"/>
</dbReference>
<dbReference type="Ensembl" id="ENSSRHT00000040182.1">
    <property type="protein sequence ID" value="ENSSRHP00000039070.1"/>
    <property type="gene ID" value="ENSSRHG00000019892.1"/>
</dbReference>
<dbReference type="PROSITE" id="PS51324">
    <property type="entry name" value="ERV_ALR"/>
    <property type="match status" value="1"/>
</dbReference>
<dbReference type="GO" id="GO:0005758">
    <property type="term" value="C:mitochondrial intermembrane space"/>
    <property type="evidence" value="ECO:0007669"/>
    <property type="project" value="UniProtKB-SubCell"/>
</dbReference>
<feature type="region of interest" description="Disordered" evidence="10">
    <location>
        <begin position="27"/>
        <end position="68"/>
    </location>
</feature>
<keyword evidence="7" id="KW-1015">Disulfide bond</keyword>
<accession>A0A673IJN6</accession>
<dbReference type="InterPro" id="IPR039799">
    <property type="entry name" value="ALR/ERV"/>
</dbReference>
<evidence type="ECO:0000313" key="13">
    <source>
        <dbReference type="Proteomes" id="UP000472270"/>
    </source>
</evidence>
<comment type="catalytic activity">
    <reaction evidence="8 9">
        <text>2 R'C(R)SH + O2 = R'C(R)S-S(R)CR' + H2O2</text>
        <dbReference type="Rhea" id="RHEA:17357"/>
        <dbReference type="ChEBI" id="CHEBI:15379"/>
        <dbReference type="ChEBI" id="CHEBI:16240"/>
        <dbReference type="ChEBI" id="CHEBI:16520"/>
        <dbReference type="ChEBI" id="CHEBI:17412"/>
        <dbReference type="EC" id="1.8.3.2"/>
    </reaction>
</comment>
<gene>
    <name evidence="12" type="primary">gfer</name>
</gene>
<reference evidence="12" key="1">
    <citation type="submission" date="2025-08" db="UniProtKB">
        <authorList>
            <consortium name="Ensembl"/>
        </authorList>
    </citation>
    <scope>IDENTIFICATION</scope>
</reference>
<keyword evidence="13" id="KW-1185">Reference proteome</keyword>
<feature type="domain" description="ERV/ALR sulfhydryl oxidase" evidence="11">
    <location>
        <begin position="104"/>
        <end position="195"/>
    </location>
</feature>
<comment type="subcellular location">
    <subcellularLocation>
        <location evidence="2">Mitochondrion intermembrane space</location>
    </subcellularLocation>
</comment>
<dbReference type="GO" id="GO:0050660">
    <property type="term" value="F:flavin adenine dinucleotide binding"/>
    <property type="evidence" value="ECO:0007669"/>
    <property type="project" value="TreeGrafter"/>
</dbReference>
<dbReference type="PANTHER" id="PTHR12645:SF0">
    <property type="entry name" value="FAD-LINKED SULFHYDRYL OXIDASE ALR"/>
    <property type="match status" value="1"/>
</dbReference>
<evidence type="ECO:0000256" key="8">
    <source>
        <dbReference type="ARBA" id="ARBA00048864"/>
    </source>
</evidence>
<comment type="cofactor">
    <cofactor evidence="1 9">
        <name>FAD</name>
        <dbReference type="ChEBI" id="CHEBI:57692"/>
    </cofactor>
</comment>
<dbReference type="Pfam" id="PF04777">
    <property type="entry name" value="Evr1_Alr"/>
    <property type="match status" value="1"/>
</dbReference>
<dbReference type="InterPro" id="IPR017905">
    <property type="entry name" value="ERV/ALR_sulphydryl_oxidase"/>
</dbReference>
<dbReference type="EC" id="1.8.3.2" evidence="9"/>
<evidence type="ECO:0000256" key="2">
    <source>
        <dbReference type="ARBA" id="ARBA00004569"/>
    </source>
</evidence>
<evidence type="ECO:0000256" key="5">
    <source>
        <dbReference type="ARBA" id="ARBA00023002"/>
    </source>
</evidence>
<evidence type="ECO:0000256" key="10">
    <source>
        <dbReference type="SAM" id="MobiDB-lite"/>
    </source>
</evidence>
<proteinExistence type="predicted"/>
<evidence type="ECO:0000313" key="12">
    <source>
        <dbReference type="Ensembl" id="ENSSRHP00000039070.1"/>
    </source>
</evidence>
<evidence type="ECO:0000256" key="7">
    <source>
        <dbReference type="ARBA" id="ARBA00023157"/>
    </source>
</evidence>
<name>A0A673IJN6_9TELE</name>
<keyword evidence="6" id="KW-0496">Mitochondrion</keyword>
<dbReference type="PANTHER" id="PTHR12645">
    <property type="entry name" value="ALR/ERV"/>
    <property type="match status" value="1"/>
</dbReference>
<evidence type="ECO:0000256" key="3">
    <source>
        <dbReference type="ARBA" id="ARBA00022630"/>
    </source>
</evidence>
<evidence type="ECO:0000256" key="1">
    <source>
        <dbReference type="ARBA" id="ARBA00001974"/>
    </source>
</evidence>
<keyword evidence="4 9" id="KW-0274">FAD</keyword>
<keyword evidence="5 9" id="KW-0560">Oxidoreductase</keyword>
<keyword evidence="3 9" id="KW-0285">Flavoprotein</keyword>
<evidence type="ECO:0000256" key="4">
    <source>
        <dbReference type="ARBA" id="ARBA00022827"/>
    </source>
</evidence>
<dbReference type="Gene3D" id="1.20.120.310">
    <property type="entry name" value="ERV/ALR sulfhydryl oxidase domain"/>
    <property type="match status" value="1"/>
</dbReference>
<dbReference type="GO" id="GO:0001889">
    <property type="term" value="P:liver development"/>
    <property type="evidence" value="ECO:0007669"/>
    <property type="project" value="TreeGrafter"/>
</dbReference>
<dbReference type="Proteomes" id="UP000472270">
    <property type="component" value="Unassembled WGS sequence"/>
</dbReference>
<dbReference type="AlphaFoldDB" id="A0A673IJN6"/>
<sequence length="195" mass="21790">MLDFFSGDLATLVVPHRAILNMAAPAGSRSSTHNTAGMEGFPFPVAGRPPEESTSKDQTTTGEPKKKPCRACTDFKSWMKLQKQTSSASVQESRAVEEARPVECPLDREELGRSSWSILHTMAAYYPDAPTTEQQGEMTQFINLFSKVFPCDECAEDLRSRLKTNQPDASSRHNLSQWMCRLHNDINIRLGKPEL</sequence>
<evidence type="ECO:0000259" key="11">
    <source>
        <dbReference type="PROSITE" id="PS51324"/>
    </source>
</evidence>
<protein>
    <recommendedName>
        <fullName evidence="9">Sulfhydryl oxidase</fullName>
        <ecNumber evidence="9">1.8.3.2</ecNumber>
    </recommendedName>
</protein>
<evidence type="ECO:0000256" key="9">
    <source>
        <dbReference type="RuleBase" id="RU371123"/>
    </source>
</evidence>
<evidence type="ECO:0000256" key="6">
    <source>
        <dbReference type="ARBA" id="ARBA00023128"/>
    </source>
</evidence>
<dbReference type="InterPro" id="IPR036774">
    <property type="entry name" value="ERV/ALR_sulphydryl_oxid_sf"/>
</dbReference>
<reference evidence="12" key="2">
    <citation type="submission" date="2025-09" db="UniProtKB">
        <authorList>
            <consortium name="Ensembl"/>
        </authorList>
    </citation>
    <scope>IDENTIFICATION</scope>
</reference>
<dbReference type="GO" id="GO:0016971">
    <property type="term" value="F:flavin-dependent sulfhydryl oxidase activity"/>
    <property type="evidence" value="ECO:0007669"/>
    <property type="project" value="InterPro"/>
</dbReference>
<dbReference type="FunFam" id="1.20.120.310:FF:000003">
    <property type="entry name" value="Sulfhydryl oxidase"/>
    <property type="match status" value="1"/>
</dbReference>
<organism evidence="12 13">
    <name type="scientific">Sinocyclocheilus rhinocerous</name>
    <dbReference type="NCBI Taxonomy" id="307959"/>
    <lineage>
        <taxon>Eukaryota</taxon>
        <taxon>Metazoa</taxon>
        <taxon>Chordata</taxon>
        <taxon>Craniata</taxon>
        <taxon>Vertebrata</taxon>
        <taxon>Euteleostomi</taxon>
        <taxon>Actinopterygii</taxon>
        <taxon>Neopterygii</taxon>
        <taxon>Teleostei</taxon>
        <taxon>Ostariophysi</taxon>
        <taxon>Cypriniformes</taxon>
        <taxon>Cyprinidae</taxon>
        <taxon>Cyprininae</taxon>
        <taxon>Sinocyclocheilus</taxon>
    </lineage>
</organism>